<evidence type="ECO:0000259" key="2">
    <source>
        <dbReference type="PROSITE" id="PS50990"/>
    </source>
</evidence>
<feature type="chain" id="PRO_5017709649" evidence="1">
    <location>
        <begin position="21"/>
        <end position="198"/>
    </location>
</feature>
<proteinExistence type="predicted"/>
<dbReference type="Gene3D" id="3.90.70.10">
    <property type="entry name" value="Cysteine proteinases"/>
    <property type="match status" value="1"/>
</dbReference>
<evidence type="ECO:0000256" key="1">
    <source>
        <dbReference type="SAM" id="SignalP"/>
    </source>
</evidence>
<accession>A0A3D8IHM4</accession>
<dbReference type="GeneID" id="82534733"/>
<evidence type="ECO:0000313" key="4">
    <source>
        <dbReference type="Proteomes" id="UP000256650"/>
    </source>
</evidence>
<dbReference type="PROSITE" id="PS50990">
    <property type="entry name" value="PEPTIDASE_C39"/>
    <property type="match status" value="1"/>
</dbReference>
<keyword evidence="1" id="KW-0732">Signal</keyword>
<dbReference type="EMBL" id="NXLS01000001">
    <property type="protein sequence ID" value="RDU64580.1"/>
    <property type="molecule type" value="Genomic_DNA"/>
</dbReference>
<dbReference type="GO" id="GO:0016020">
    <property type="term" value="C:membrane"/>
    <property type="evidence" value="ECO:0007669"/>
    <property type="project" value="InterPro"/>
</dbReference>
<keyword evidence="4" id="KW-1185">Reference proteome</keyword>
<protein>
    <submittedName>
        <fullName evidence="3">Peptidase C39</fullName>
    </submittedName>
</protein>
<evidence type="ECO:0000313" key="3">
    <source>
        <dbReference type="EMBL" id="RDU64580.1"/>
    </source>
</evidence>
<dbReference type="AlphaFoldDB" id="A0A3D8IHM4"/>
<feature type="signal peptide" evidence="1">
    <location>
        <begin position="1"/>
        <end position="20"/>
    </location>
</feature>
<sequence length="198" mass="22804">MKNLIRICLLFSLLQSLANAEFIVQSYQEIKNQRVIRQSYEESCGASSLATLLNILNQNNFTELEILKTMSESKLNTDMVSFTDLKAAVQKLGFKANSYSLDREILNQLVKIPMLVKIENDPRFPHFVVIINHKGNYLQIFDPNYGEYISSKKEFYSIWDRDKKGGYALIVAPKKDLKSFNLTLPRSLNLIFSPFSLH</sequence>
<organism evidence="3 4">
    <name type="scientific">Helicobacter ganmani</name>
    <dbReference type="NCBI Taxonomy" id="60246"/>
    <lineage>
        <taxon>Bacteria</taxon>
        <taxon>Pseudomonadati</taxon>
        <taxon>Campylobacterota</taxon>
        <taxon>Epsilonproteobacteria</taxon>
        <taxon>Campylobacterales</taxon>
        <taxon>Helicobacteraceae</taxon>
        <taxon>Helicobacter</taxon>
    </lineage>
</organism>
<dbReference type="CDD" id="cd02423">
    <property type="entry name" value="Peptidase_C39G"/>
    <property type="match status" value="1"/>
</dbReference>
<feature type="domain" description="Peptidase C39" evidence="2">
    <location>
        <begin position="38"/>
        <end position="166"/>
    </location>
</feature>
<name>A0A3D8IHM4_9HELI</name>
<dbReference type="Pfam" id="PF03412">
    <property type="entry name" value="Peptidase_C39"/>
    <property type="match status" value="1"/>
</dbReference>
<dbReference type="InterPro" id="IPR005074">
    <property type="entry name" value="Peptidase_C39"/>
</dbReference>
<dbReference type="OrthoDB" id="13401at2"/>
<comment type="caution">
    <text evidence="3">The sequence shown here is derived from an EMBL/GenBank/DDBJ whole genome shotgun (WGS) entry which is preliminary data.</text>
</comment>
<dbReference type="Proteomes" id="UP000256650">
    <property type="component" value="Unassembled WGS sequence"/>
</dbReference>
<gene>
    <name evidence="3" type="ORF">CQA43_00295</name>
</gene>
<dbReference type="GO" id="GO:0006508">
    <property type="term" value="P:proteolysis"/>
    <property type="evidence" value="ECO:0007669"/>
    <property type="project" value="InterPro"/>
</dbReference>
<dbReference type="RefSeq" id="WP_115550915.1">
    <property type="nucleotide sequence ID" value="NZ_CAOUCM010000001.1"/>
</dbReference>
<dbReference type="GO" id="GO:0008233">
    <property type="term" value="F:peptidase activity"/>
    <property type="evidence" value="ECO:0007669"/>
    <property type="project" value="InterPro"/>
</dbReference>
<reference evidence="3 4" key="1">
    <citation type="submission" date="2018-04" db="EMBL/GenBank/DDBJ databases">
        <title>Novel Campyloabacter and Helicobacter Species and Strains.</title>
        <authorList>
            <person name="Mannion A.J."/>
            <person name="Shen Z."/>
            <person name="Fox J.G."/>
        </authorList>
    </citation>
    <scope>NUCLEOTIDE SEQUENCE [LARGE SCALE GENOMIC DNA]</scope>
    <source>
        <strain evidence="3 4">MIT 99-5101</strain>
    </source>
</reference>
<dbReference type="GO" id="GO:0005524">
    <property type="term" value="F:ATP binding"/>
    <property type="evidence" value="ECO:0007669"/>
    <property type="project" value="InterPro"/>
</dbReference>